<proteinExistence type="predicted"/>
<accession>A0A7D9DXP1</accession>
<organism evidence="1 2">
    <name type="scientific">Paramuricea clavata</name>
    <name type="common">Red gorgonian</name>
    <name type="synonym">Violescent sea-whip</name>
    <dbReference type="NCBI Taxonomy" id="317549"/>
    <lineage>
        <taxon>Eukaryota</taxon>
        <taxon>Metazoa</taxon>
        <taxon>Cnidaria</taxon>
        <taxon>Anthozoa</taxon>
        <taxon>Octocorallia</taxon>
        <taxon>Malacalcyonacea</taxon>
        <taxon>Plexauridae</taxon>
        <taxon>Paramuricea</taxon>
    </lineage>
</organism>
<reference evidence="1" key="1">
    <citation type="submission" date="2020-04" db="EMBL/GenBank/DDBJ databases">
        <authorList>
            <person name="Alioto T."/>
            <person name="Alioto T."/>
            <person name="Gomez Garrido J."/>
        </authorList>
    </citation>
    <scope>NUCLEOTIDE SEQUENCE</scope>
    <source>
        <strain evidence="1">A484AB</strain>
    </source>
</reference>
<sequence>MEEAKPKDLGMSSVCAVSDEPNIEDIKSGKFHLIFGSAENVLDKCSVDALKYSSCHLRNRLVAFVIDESHVNAHFIFMHVPHNLSDHSGPLSQTIPIFCKRTSKLSCPTVGLSKFTIETDFHVTP</sequence>
<evidence type="ECO:0000313" key="2">
    <source>
        <dbReference type="Proteomes" id="UP001152795"/>
    </source>
</evidence>
<protein>
    <submittedName>
        <fullName evidence="1">Uncharacterized protein</fullName>
    </submittedName>
</protein>
<name>A0A7D9DXP1_PARCT</name>
<dbReference type="Proteomes" id="UP001152795">
    <property type="component" value="Unassembled WGS sequence"/>
</dbReference>
<evidence type="ECO:0000313" key="1">
    <source>
        <dbReference type="EMBL" id="CAB3995768.1"/>
    </source>
</evidence>
<dbReference type="AlphaFoldDB" id="A0A7D9DXP1"/>
<gene>
    <name evidence="1" type="ORF">PACLA_8A046134</name>
</gene>
<feature type="non-terminal residue" evidence="1">
    <location>
        <position position="125"/>
    </location>
</feature>
<comment type="caution">
    <text evidence="1">The sequence shown here is derived from an EMBL/GenBank/DDBJ whole genome shotgun (WGS) entry which is preliminary data.</text>
</comment>
<keyword evidence="2" id="KW-1185">Reference proteome</keyword>
<dbReference type="EMBL" id="CACRXK020002727">
    <property type="protein sequence ID" value="CAB3995768.1"/>
    <property type="molecule type" value="Genomic_DNA"/>
</dbReference>